<gene>
    <name evidence="10" type="ORF">A3F25_01410</name>
</gene>
<dbReference type="Gene3D" id="1.20.120.1220">
    <property type="match status" value="1"/>
</dbReference>
<evidence type="ECO:0000313" key="10">
    <source>
        <dbReference type="EMBL" id="OGN19353.1"/>
    </source>
</evidence>
<evidence type="ECO:0000256" key="3">
    <source>
        <dbReference type="ARBA" id="ARBA00022475"/>
    </source>
</evidence>
<evidence type="ECO:0000256" key="5">
    <source>
        <dbReference type="ARBA" id="ARBA00022989"/>
    </source>
</evidence>
<dbReference type="EMBL" id="MGKD01000020">
    <property type="protein sequence ID" value="OGN19353.1"/>
    <property type="molecule type" value="Genomic_DNA"/>
</dbReference>
<accession>A0A1F8G1Z7</accession>
<dbReference type="GO" id="GO:0004190">
    <property type="term" value="F:aspartic-type endopeptidase activity"/>
    <property type="evidence" value="ECO:0007669"/>
    <property type="project" value="InterPro"/>
</dbReference>
<dbReference type="GO" id="GO:0006465">
    <property type="term" value="P:signal peptide processing"/>
    <property type="evidence" value="ECO:0007669"/>
    <property type="project" value="TreeGrafter"/>
</dbReference>
<comment type="caution">
    <text evidence="10">The sequence shown here is derived from an EMBL/GenBank/DDBJ whole genome shotgun (WGS) entry which is preliminary data.</text>
</comment>
<dbReference type="PANTHER" id="PTHR30487:SF0">
    <property type="entry name" value="PREPILIN LEADER PEPTIDASE_N-METHYLTRANSFERASE-RELATED"/>
    <property type="match status" value="1"/>
</dbReference>
<organism evidence="10 11">
    <name type="scientific">Candidatus Yanofskybacteria bacterium RIFCSPHIGHO2_12_FULL_45_19b</name>
    <dbReference type="NCBI Taxonomy" id="1802689"/>
    <lineage>
        <taxon>Bacteria</taxon>
        <taxon>Candidatus Yanofskyibacteriota</taxon>
    </lineage>
</organism>
<reference evidence="10 11" key="1">
    <citation type="journal article" date="2016" name="Nat. Commun.">
        <title>Thousands of microbial genomes shed light on interconnected biogeochemical processes in an aquifer system.</title>
        <authorList>
            <person name="Anantharaman K."/>
            <person name="Brown C.T."/>
            <person name="Hug L.A."/>
            <person name="Sharon I."/>
            <person name="Castelle C.J."/>
            <person name="Probst A.J."/>
            <person name="Thomas B.C."/>
            <person name="Singh A."/>
            <person name="Wilkins M.J."/>
            <person name="Karaoz U."/>
            <person name="Brodie E.L."/>
            <person name="Williams K.H."/>
            <person name="Hubbard S.S."/>
            <person name="Banfield J.F."/>
        </authorList>
    </citation>
    <scope>NUCLEOTIDE SEQUENCE [LARGE SCALE GENOMIC DNA]</scope>
</reference>
<dbReference type="InterPro" id="IPR010627">
    <property type="entry name" value="Prepilin_pept_A24_N"/>
</dbReference>
<name>A0A1F8G1Z7_9BACT</name>
<feature type="transmembrane region" description="Helical" evidence="7">
    <location>
        <begin position="124"/>
        <end position="146"/>
    </location>
</feature>
<sequence length="276" mass="31499">MLTVVLFLVGLIVGSFLNVVIWRLPRGEGVTGLVRGEKKGQVSTERQFRYWDNSRSKCPNCQRQINWYDLMPVISFFILRRRCRFCKKPISWRYPLIELSIGLLALLLYWLFLPVSLIQWLNFAYWLVTLSGVFAIGVIDFTHLVIPDKILIVLGVVGLAHAIKFDFSSHLITALIGGVLFALVYWITHGRGIGWGDVKFIFVLGLLFGFPDILFVIYGALFLGVIWGGALLLTRRANMKTKLPFGTMLATTAILTIFLHSWLISSTSEYLFYLYH</sequence>
<evidence type="ECO:0000256" key="1">
    <source>
        <dbReference type="ARBA" id="ARBA00004651"/>
    </source>
</evidence>
<keyword evidence="6 7" id="KW-0472">Membrane</keyword>
<dbReference type="AlphaFoldDB" id="A0A1F8G1Z7"/>
<evidence type="ECO:0000256" key="2">
    <source>
        <dbReference type="ARBA" id="ARBA00005801"/>
    </source>
</evidence>
<dbReference type="Pfam" id="PF01478">
    <property type="entry name" value="Peptidase_A24"/>
    <property type="match status" value="1"/>
</dbReference>
<proteinExistence type="inferred from homology"/>
<feature type="domain" description="Prepilin peptidase A24 N-terminal" evidence="9">
    <location>
        <begin position="8"/>
        <end position="112"/>
    </location>
</feature>
<feature type="transmembrane region" description="Helical" evidence="7">
    <location>
        <begin position="90"/>
        <end position="112"/>
    </location>
</feature>
<feature type="transmembrane region" description="Helical" evidence="7">
    <location>
        <begin position="6"/>
        <end position="25"/>
    </location>
</feature>
<feature type="transmembrane region" description="Helical" evidence="7">
    <location>
        <begin position="167"/>
        <end position="188"/>
    </location>
</feature>
<feature type="domain" description="Prepilin type IV endopeptidase peptidase" evidence="8">
    <location>
        <begin position="128"/>
        <end position="228"/>
    </location>
</feature>
<dbReference type="PANTHER" id="PTHR30487">
    <property type="entry name" value="TYPE 4 PREPILIN-LIKE PROTEINS LEADER PEPTIDE-PROCESSING ENZYME"/>
    <property type="match status" value="1"/>
</dbReference>
<feature type="transmembrane region" description="Helical" evidence="7">
    <location>
        <begin position="245"/>
        <end position="264"/>
    </location>
</feature>
<evidence type="ECO:0000256" key="6">
    <source>
        <dbReference type="ARBA" id="ARBA00023136"/>
    </source>
</evidence>
<dbReference type="STRING" id="1802689.A3F25_01410"/>
<dbReference type="InterPro" id="IPR000045">
    <property type="entry name" value="Prepilin_IV_endopep_pep"/>
</dbReference>
<comment type="subcellular location">
    <subcellularLocation>
        <location evidence="1">Cell membrane</location>
        <topology evidence="1">Multi-pass membrane protein</topology>
    </subcellularLocation>
</comment>
<dbReference type="GO" id="GO:0005886">
    <property type="term" value="C:plasma membrane"/>
    <property type="evidence" value="ECO:0007669"/>
    <property type="project" value="UniProtKB-SubCell"/>
</dbReference>
<keyword evidence="5 7" id="KW-1133">Transmembrane helix</keyword>
<keyword evidence="3" id="KW-1003">Cell membrane</keyword>
<evidence type="ECO:0000313" key="11">
    <source>
        <dbReference type="Proteomes" id="UP000177478"/>
    </source>
</evidence>
<evidence type="ECO:0008006" key="12">
    <source>
        <dbReference type="Google" id="ProtNLM"/>
    </source>
</evidence>
<keyword evidence="4 7" id="KW-0812">Transmembrane</keyword>
<protein>
    <recommendedName>
        <fullName evidence="12">Prepilin peptidase</fullName>
    </recommendedName>
</protein>
<dbReference type="Pfam" id="PF06750">
    <property type="entry name" value="A24_N_bact"/>
    <property type="match status" value="1"/>
</dbReference>
<dbReference type="InterPro" id="IPR050882">
    <property type="entry name" value="Prepilin_peptidase/N-MTase"/>
</dbReference>
<evidence type="ECO:0000256" key="7">
    <source>
        <dbReference type="SAM" id="Phobius"/>
    </source>
</evidence>
<feature type="transmembrane region" description="Helical" evidence="7">
    <location>
        <begin position="200"/>
        <end position="233"/>
    </location>
</feature>
<evidence type="ECO:0000259" key="9">
    <source>
        <dbReference type="Pfam" id="PF06750"/>
    </source>
</evidence>
<comment type="similarity">
    <text evidence="2">Belongs to the peptidase A24 family.</text>
</comment>
<evidence type="ECO:0000259" key="8">
    <source>
        <dbReference type="Pfam" id="PF01478"/>
    </source>
</evidence>
<evidence type="ECO:0000256" key="4">
    <source>
        <dbReference type="ARBA" id="ARBA00022692"/>
    </source>
</evidence>
<dbReference type="Proteomes" id="UP000177478">
    <property type="component" value="Unassembled WGS sequence"/>
</dbReference>